<organism evidence="1 2">
    <name type="scientific">Bosea vaviloviae</name>
    <dbReference type="NCBI Taxonomy" id="1526658"/>
    <lineage>
        <taxon>Bacteria</taxon>
        <taxon>Pseudomonadati</taxon>
        <taxon>Pseudomonadota</taxon>
        <taxon>Alphaproteobacteria</taxon>
        <taxon>Hyphomicrobiales</taxon>
        <taxon>Boseaceae</taxon>
        <taxon>Bosea</taxon>
    </lineage>
</organism>
<accession>A0A1D7U3E8</accession>
<dbReference type="AlphaFoldDB" id="A0A1D7U3E8"/>
<protein>
    <submittedName>
        <fullName evidence="1">Uncharacterized protein</fullName>
    </submittedName>
</protein>
<proteinExistence type="predicted"/>
<evidence type="ECO:0000313" key="2">
    <source>
        <dbReference type="Proteomes" id="UP000094969"/>
    </source>
</evidence>
<dbReference type="KEGG" id="bvv:BHK69_16830"/>
<keyword evidence="2" id="KW-1185">Reference proteome</keyword>
<gene>
    <name evidence="1" type="ORF">BHK69_16830</name>
</gene>
<dbReference type="Proteomes" id="UP000094969">
    <property type="component" value="Chromosome"/>
</dbReference>
<reference evidence="1 2" key="1">
    <citation type="journal article" date="2015" name="Antonie Van Leeuwenhoek">
        <title>Bosea vaviloviae sp. nov., a new species of slow-growing rhizobia isolated from nodules of the relict species Vavilovia formosa (Stev.) Fed.</title>
        <authorList>
            <person name="Safronova V.I."/>
            <person name="Kuznetsova I.G."/>
            <person name="Sazanova A.L."/>
            <person name="Kimeklis A.K."/>
            <person name="Belimov A.A."/>
            <person name="Andronov E.E."/>
            <person name="Pinaev A.G."/>
            <person name="Chizhevskaya E.P."/>
            <person name="Pukhaev A.R."/>
            <person name="Popov K.P."/>
            <person name="Willems A."/>
            <person name="Tikhonovich I.A."/>
        </authorList>
    </citation>
    <scope>NUCLEOTIDE SEQUENCE [LARGE SCALE GENOMIC DNA]</scope>
    <source>
        <strain evidence="1 2">Vaf18</strain>
    </source>
</reference>
<dbReference type="EMBL" id="CP017147">
    <property type="protein sequence ID" value="AOO81893.1"/>
    <property type="molecule type" value="Genomic_DNA"/>
</dbReference>
<evidence type="ECO:0000313" key="1">
    <source>
        <dbReference type="EMBL" id="AOO81893.1"/>
    </source>
</evidence>
<dbReference type="STRING" id="1526658.BHK69_16830"/>
<sequence>MNRVGSVGLFGQVRGIFAQSLGGGSIRARWEVARLASRLRLAWQGGIFVPGPMQAALTAR</sequence>
<name>A0A1D7U3E8_9HYPH</name>